<evidence type="ECO:0000259" key="6">
    <source>
        <dbReference type="PROSITE" id="PS51767"/>
    </source>
</evidence>
<dbReference type="SUPFAM" id="SSF50630">
    <property type="entry name" value="Acid proteases"/>
    <property type="match status" value="1"/>
</dbReference>
<keyword evidence="4 7" id="KW-0645">Protease</keyword>
<dbReference type="InterPro" id="IPR021109">
    <property type="entry name" value="Peptidase_aspartic_dom_sf"/>
</dbReference>
<keyword evidence="5" id="KW-0732">Signal</keyword>
<protein>
    <submittedName>
        <fullName evidence="7">Acid protease</fullName>
    </submittedName>
</protein>
<dbReference type="Proteomes" id="UP000217199">
    <property type="component" value="Unassembled WGS sequence"/>
</dbReference>
<evidence type="ECO:0000256" key="1">
    <source>
        <dbReference type="ARBA" id="ARBA00007447"/>
    </source>
</evidence>
<evidence type="ECO:0000313" key="7">
    <source>
        <dbReference type="EMBL" id="PAV23071.1"/>
    </source>
</evidence>
<name>A0A286UU12_9AGAM</name>
<dbReference type="PROSITE" id="PS00141">
    <property type="entry name" value="ASP_PROTEASE"/>
    <property type="match status" value="2"/>
</dbReference>
<keyword evidence="4" id="KW-0378">Hydrolase</keyword>
<dbReference type="PANTHER" id="PTHR47966">
    <property type="entry name" value="BETA-SITE APP-CLEAVING ENZYME, ISOFORM A-RELATED"/>
    <property type="match status" value="1"/>
</dbReference>
<comment type="caution">
    <text evidence="7">The sequence shown here is derived from an EMBL/GenBank/DDBJ whole genome shotgun (WGS) entry which is preliminary data.</text>
</comment>
<dbReference type="EMBL" id="NBII01000001">
    <property type="protein sequence ID" value="PAV23071.1"/>
    <property type="molecule type" value="Genomic_DNA"/>
</dbReference>
<keyword evidence="2 4" id="KW-0064">Aspartyl protease</keyword>
<feature type="domain" description="Peptidase A1" evidence="6">
    <location>
        <begin position="93"/>
        <end position="411"/>
    </location>
</feature>
<evidence type="ECO:0000313" key="8">
    <source>
        <dbReference type="Proteomes" id="UP000217199"/>
    </source>
</evidence>
<dbReference type="InParanoid" id="A0A286UU12"/>
<dbReference type="PANTHER" id="PTHR47966:SF74">
    <property type="entry name" value="AGR407CP"/>
    <property type="match status" value="1"/>
</dbReference>
<dbReference type="PROSITE" id="PS51767">
    <property type="entry name" value="PEPTIDASE_A1"/>
    <property type="match status" value="1"/>
</dbReference>
<feature type="active site" evidence="3">
    <location>
        <position position="111"/>
    </location>
</feature>
<feature type="signal peptide" evidence="5">
    <location>
        <begin position="1"/>
        <end position="19"/>
    </location>
</feature>
<dbReference type="AlphaFoldDB" id="A0A286UU12"/>
<gene>
    <name evidence="7" type="ORF">PNOK_0013800</name>
</gene>
<dbReference type="Pfam" id="PF00026">
    <property type="entry name" value="Asp"/>
    <property type="match status" value="1"/>
</dbReference>
<feature type="chain" id="PRO_5013642208" evidence="5">
    <location>
        <begin position="20"/>
        <end position="426"/>
    </location>
</feature>
<organism evidence="7 8">
    <name type="scientific">Pyrrhoderma noxium</name>
    <dbReference type="NCBI Taxonomy" id="2282107"/>
    <lineage>
        <taxon>Eukaryota</taxon>
        <taxon>Fungi</taxon>
        <taxon>Dikarya</taxon>
        <taxon>Basidiomycota</taxon>
        <taxon>Agaricomycotina</taxon>
        <taxon>Agaricomycetes</taxon>
        <taxon>Hymenochaetales</taxon>
        <taxon>Hymenochaetaceae</taxon>
        <taxon>Pyrrhoderma</taxon>
    </lineage>
</organism>
<dbReference type="OrthoDB" id="660550at2759"/>
<sequence length="426" mass="45355">MNNKLFFALFAHFLSLTLAAPSKDSNFIQIRENKASIPFATKLNYLGGKIPDIDRAHVASIIHGTKKLNQDSAALALAEGQYSVPVINQALIYTANVSIGNPPTVYSLIIDTGSSNTWVGANKPYVPTNTTGIDEDLVLVAYGSGAFAGVELCDQVALSPDLVIQCQEIGVAIISEGFQGVDGILGVGPANLTEGTLILHPGETIPTVTDNLFSQGTIPEEIIGIYFAPTTTGQSTNGEMTFGGINNNRTTRDVEFVPITSTSPAGNYWGIDQDITYGTSNTTILSSGSGIVDTGTTLLLLATDAFNNYVSATGATVDSDTGLLYISPESYANVQSLFFQVGNTTFEFTRDAQTFPRALNTVIGGSPDKIYLVIGDLGMESGQGLDFINGYAFLERFYSVYDTTNQRVGLAPTENTFSVINYNQTA</sequence>
<accession>A0A286UU12</accession>
<proteinExistence type="inferred from homology"/>
<evidence type="ECO:0000256" key="2">
    <source>
        <dbReference type="ARBA" id="ARBA00022750"/>
    </source>
</evidence>
<comment type="similarity">
    <text evidence="1 4">Belongs to the peptidase A1 family.</text>
</comment>
<evidence type="ECO:0000256" key="4">
    <source>
        <dbReference type="RuleBase" id="RU000454"/>
    </source>
</evidence>
<dbReference type="GO" id="GO:0006508">
    <property type="term" value="P:proteolysis"/>
    <property type="evidence" value="ECO:0007669"/>
    <property type="project" value="UniProtKB-KW"/>
</dbReference>
<dbReference type="STRING" id="2282107.A0A286UU12"/>
<dbReference type="Gene3D" id="2.40.70.10">
    <property type="entry name" value="Acid Proteases"/>
    <property type="match status" value="2"/>
</dbReference>
<evidence type="ECO:0000256" key="5">
    <source>
        <dbReference type="SAM" id="SignalP"/>
    </source>
</evidence>
<dbReference type="GO" id="GO:0004190">
    <property type="term" value="F:aspartic-type endopeptidase activity"/>
    <property type="evidence" value="ECO:0007669"/>
    <property type="project" value="UniProtKB-KW"/>
</dbReference>
<reference evidence="7 8" key="1">
    <citation type="journal article" date="2017" name="Mol. Ecol.">
        <title>Comparative and population genomic landscape of Phellinus noxius: A hypervariable fungus causing root rot in trees.</title>
        <authorList>
            <person name="Chung C.L."/>
            <person name="Lee T.J."/>
            <person name="Akiba M."/>
            <person name="Lee H.H."/>
            <person name="Kuo T.H."/>
            <person name="Liu D."/>
            <person name="Ke H.M."/>
            <person name="Yokoi T."/>
            <person name="Roa M.B."/>
            <person name="Lu M.J."/>
            <person name="Chang Y.Y."/>
            <person name="Ann P.J."/>
            <person name="Tsai J.N."/>
            <person name="Chen C.Y."/>
            <person name="Tzean S.S."/>
            <person name="Ota Y."/>
            <person name="Hattori T."/>
            <person name="Sahashi N."/>
            <person name="Liou R.F."/>
            <person name="Kikuchi T."/>
            <person name="Tsai I.J."/>
        </authorList>
    </citation>
    <scope>NUCLEOTIDE SEQUENCE [LARGE SCALE GENOMIC DNA]</scope>
    <source>
        <strain evidence="7 8">FFPRI411160</strain>
    </source>
</reference>
<dbReference type="PRINTS" id="PR00792">
    <property type="entry name" value="PEPSIN"/>
</dbReference>
<dbReference type="CDD" id="cd05471">
    <property type="entry name" value="pepsin_like"/>
    <property type="match status" value="1"/>
</dbReference>
<dbReference type="InterPro" id="IPR001461">
    <property type="entry name" value="Aspartic_peptidase_A1"/>
</dbReference>
<keyword evidence="8" id="KW-1185">Reference proteome</keyword>
<feature type="active site" evidence="3">
    <location>
        <position position="293"/>
    </location>
</feature>
<evidence type="ECO:0000256" key="3">
    <source>
        <dbReference type="PIRSR" id="PIRSR601461-1"/>
    </source>
</evidence>
<dbReference type="InterPro" id="IPR034164">
    <property type="entry name" value="Pepsin-like_dom"/>
</dbReference>
<dbReference type="InterPro" id="IPR001969">
    <property type="entry name" value="Aspartic_peptidase_AS"/>
</dbReference>
<dbReference type="InterPro" id="IPR033121">
    <property type="entry name" value="PEPTIDASE_A1"/>
</dbReference>